<evidence type="ECO:0000313" key="10">
    <source>
        <dbReference type="EMBL" id="QKU35036.1"/>
    </source>
</evidence>
<dbReference type="InterPro" id="IPR004499">
    <property type="entry name" value="Pro-tRNA-ligase_IIa_arc-type"/>
</dbReference>
<dbReference type="GO" id="GO:0017101">
    <property type="term" value="C:aminoacyl-tRNA synthetase multienzyme complex"/>
    <property type="evidence" value="ECO:0007669"/>
    <property type="project" value="TreeGrafter"/>
</dbReference>
<dbReference type="PRINTS" id="PR01046">
    <property type="entry name" value="TRNASYNTHPRO"/>
</dbReference>
<dbReference type="FunFam" id="3.30.930.10:FF:000007">
    <property type="entry name" value="Bifunctional glutamate/proline--tRNA ligase"/>
    <property type="match status" value="1"/>
</dbReference>
<dbReference type="InterPro" id="IPR016061">
    <property type="entry name" value="Pro-tRNA_ligase_II_C"/>
</dbReference>
<dbReference type="SUPFAM" id="SSF52954">
    <property type="entry name" value="Class II aaRS ABD-related"/>
    <property type="match status" value="1"/>
</dbReference>
<dbReference type="InterPro" id="IPR006195">
    <property type="entry name" value="aa-tRNA-synth_II"/>
</dbReference>
<comment type="catalytic activity">
    <reaction evidence="8">
        <text>tRNA(Pro) + L-proline + ATP = L-prolyl-tRNA(Pro) + AMP + diphosphate</text>
        <dbReference type="Rhea" id="RHEA:14305"/>
        <dbReference type="Rhea" id="RHEA-COMP:9700"/>
        <dbReference type="Rhea" id="RHEA-COMP:9702"/>
        <dbReference type="ChEBI" id="CHEBI:30616"/>
        <dbReference type="ChEBI" id="CHEBI:33019"/>
        <dbReference type="ChEBI" id="CHEBI:60039"/>
        <dbReference type="ChEBI" id="CHEBI:78442"/>
        <dbReference type="ChEBI" id="CHEBI:78532"/>
        <dbReference type="ChEBI" id="CHEBI:456215"/>
        <dbReference type="EC" id="6.1.1.15"/>
    </reaction>
</comment>
<accession>A0A6N1NTW4</accession>
<dbReference type="EC" id="6.1.1.15" evidence="1"/>
<dbReference type="NCBIfam" id="TIGR00408">
    <property type="entry name" value="proS_fam_I"/>
    <property type="match status" value="1"/>
</dbReference>
<reference evidence="10" key="1">
    <citation type="submission" date="2017-01" db="EMBL/GenBank/DDBJ databases">
        <authorList>
            <person name="Assis F.L."/>
            <person name="Abrahao J.S."/>
            <person name="Silva L."/>
            <person name="Khalil J.B."/>
            <person name="Rodrigues R."/>
            <person name="Silva L.S."/>
            <person name="Arantes T."/>
            <person name="Boratto P."/>
            <person name="Andrade M."/>
            <person name="Kroon E.G."/>
            <person name="Ribeiro B."/>
            <person name="Bergier I."/>
            <person name="Seligmann H."/>
            <person name="Ghigo E."/>
            <person name="Colson P."/>
            <person name="Levasseur A."/>
            <person name="Raoult D."/>
            <person name="Scola B.L."/>
        </authorList>
    </citation>
    <scope>NUCLEOTIDE SEQUENCE</scope>
    <source>
        <strain evidence="10">Soda lake</strain>
    </source>
</reference>
<evidence type="ECO:0000256" key="7">
    <source>
        <dbReference type="ARBA" id="ARBA00029731"/>
    </source>
</evidence>
<keyword evidence="5" id="KW-0648">Protein biosynthesis</keyword>
<organism evidence="10">
    <name type="scientific">Tupanvirus soda lake</name>
    <dbReference type="NCBI Taxonomy" id="2126985"/>
    <lineage>
        <taxon>Viruses</taxon>
        <taxon>Varidnaviria</taxon>
        <taxon>Bamfordvirae</taxon>
        <taxon>Nucleocytoviricota</taxon>
        <taxon>Megaviricetes</taxon>
        <taxon>Imitervirales</taxon>
        <taxon>Mimiviridae</taxon>
        <taxon>Megamimivirinae</taxon>
        <taxon>Tupanvirus</taxon>
        <taxon>Tupanvirus salinum</taxon>
    </lineage>
</organism>
<evidence type="ECO:0000256" key="3">
    <source>
        <dbReference type="ARBA" id="ARBA00022741"/>
    </source>
</evidence>
<dbReference type="Gene3D" id="3.40.50.800">
    <property type="entry name" value="Anticodon-binding domain"/>
    <property type="match status" value="1"/>
</dbReference>
<keyword evidence="4" id="KW-0067">ATP-binding</keyword>
<keyword evidence="6 10" id="KW-0030">Aminoacyl-tRNA synthetase</keyword>
<dbReference type="CDD" id="cd00778">
    <property type="entry name" value="ProRS_core_arch_euk"/>
    <property type="match status" value="1"/>
</dbReference>
<evidence type="ECO:0000256" key="1">
    <source>
        <dbReference type="ARBA" id="ARBA00012831"/>
    </source>
</evidence>
<evidence type="ECO:0000256" key="6">
    <source>
        <dbReference type="ARBA" id="ARBA00023146"/>
    </source>
</evidence>
<dbReference type="InterPro" id="IPR017449">
    <property type="entry name" value="Pro-tRNA_synth_II"/>
</dbReference>
<evidence type="ECO:0000256" key="4">
    <source>
        <dbReference type="ARBA" id="ARBA00022840"/>
    </source>
</evidence>
<keyword evidence="3" id="KW-0547">Nucleotide-binding</keyword>
<protein>
    <recommendedName>
        <fullName evidence="1">proline--tRNA ligase</fullName>
        <ecNumber evidence="1">6.1.1.15</ecNumber>
    </recommendedName>
    <alternativeName>
        <fullName evidence="7">Prolyl-tRNA synthetase</fullName>
    </alternativeName>
</protein>
<evidence type="ECO:0000256" key="2">
    <source>
        <dbReference type="ARBA" id="ARBA00022598"/>
    </source>
</evidence>
<dbReference type="HAMAP" id="MF_01571">
    <property type="entry name" value="Pro_tRNA_synth_type3"/>
    <property type="match status" value="1"/>
</dbReference>
<dbReference type="KEGG" id="vg:80518453"/>
<reference evidence="10" key="2">
    <citation type="journal article" date="2018" name="Nat. Commun.">
        <title>Tailed giant Tupanvirus possesses the most complete translational apparatus of the known virosphere.</title>
        <authorList>
            <person name="Abrahao J."/>
            <person name="Silva L."/>
            <person name="Silva L.S."/>
            <person name="Khalil J.Y.B."/>
            <person name="Rodrigues R."/>
            <person name="Arantes T."/>
            <person name="Assis F."/>
            <person name="Boratto P."/>
            <person name="Andrade M."/>
            <person name="Kroon E.G."/>
            <person name="Ribeiro B."/>
            <person name="Bergier I."/>
            <person name="Seligmann H."/>
            <person name="Ghigo E."/>
            <person name="Colson P."/>
            <person name="Levasseur A."/>
            <person name="Kroemer G."/>
            <person name="Raoult D."/>
            <person name="La Scola B."/>
        </authorList>
    </citation>
    <scope>NUCLEOTIDE SEQUENCE [LARGE SCALE GENOMIC DNA]</scope>
    <source>
        <strain evidence="10">Soda lake</strain>
    </source>
</reference>
<dbReference type="Pfam" id="PF09180">
    <property type="entry name" value="ProRS-C_1"/>
    <property type="match status" value="1"/>
</dbReference>
<dbReference type="GeneID" id="80518453"/>
<dbReference type="GO" id="GO:0005524">
    <property type="term" value="F:ATP binding"/>
    <property type="evidence" value="ECO:0007669"/>
    <property type="project" value="UniProtKB-KW"/>
</dbReference>
<dbReference type="InterPro" id="IPR004154">
    <property type="entry name" value="Anticodon-bd"/>
</dbReference>
<dbReference type="InterPro" id="IPR045864">
    <property type="entry name" value="aa-tRNA-synth_II/BPL/LPL"/>
</dbReference>
<dbReference type="InterPro" id="IPR002314">
    <property type="entry name" value="aa-tRNA-synt_IIb"/>
</dbReference>
<dbReference type="Gene3D" id="3.30.930.10">
    <property type="entry name" value="Bira Bifunctional Protein, Domain 2"/>
    <property type="match status" value="1"/>
</dbReference>
<keyword evidence="2" id="KW-0436">Ligase</keyword>
<dbReference type="InterPro" id="IPR036621">
    <property type="entry name" value="Anticodon-bd_dom_sf"/>
</dbReference>
<dbReference type="GO" id="GO:0004827">
    <property type="term" value="F:proline-tRNA ligase activity"/>
    <property type="evidence" value="ECO:0007669"/>
    <property type="project" value="UniProtKB-EC"/>
</dbReference>
<dbReference type="PANTHER" id="PTHR43382">
    <property type="entry name" value="PROLYL-TRNA SYNTHETASE"/>
    <property type="match status" value="1"/>
</dbReference>
<dbReference type="Gene3D" id="3.30.110.30">
    <property type="entry name" value="C-terminal domain of ProRS"/>
    <property type="match status" value="1"/>
</dbReference>
<dbReference type="SUPFAM" id="SSF55681">
    <property type="entry name" value="Class II aaRS and biotin synthetases"/>
    <property type="match status" value="1"/>
</dbReference>
<dbReference type="SMART" id="SM00946">
    <property type="entry name" value="ProRS-C_1"/>
    <property type="match status" value="1"/>
</dbReference>
<dbReference type="SUPFAM" id="SSF64586">
    <property type="entry name" value="C-terminal domain of ProRS"/>
    <property type="match status" value="1"/>
</dbReference>
<dbReference type="InterPro" id="IPR002316">
    <property type="entry name" value="Pro-tRNA-ligase_IIa"/>
</dbReference>
<dbReference type="Pfam" id="PF00587">
    <property type="entry name" value="tRNA-synt_2b"/>
    <property type="match status" value="1"/>
</dbReference>
<dbReference type="PANTHER" id="PTHR43382:SF2">
    <property type="entry name" value="BIFUNCTIONAL GLUTAMATE_PROLINE--TRNA LIGASE"/>
    <property type="match status" value="1"/>
</dbReference>
<feature type="domain" description="Aminoacyl-transfer RNA synthetases class-II family profile" evidence="9">
    <location>
        <begin position="44"/>
        <end position="293"/>
    </location>
</feature>
<sequence length="524" mass="59772">MTEENNQNKILIGLTVDKDTKSFSEWYRQTIIKSELIEYSDISGCYVLRPNAYSLWEKIQEYINHRINKMGVKNAYFPLFVSKRALETEKSHVEGFAPEVAWVTKAGESDLAEHIAVRPTSETIMYPHFANWIRSHRDLPLKLNQWCNVVRWEFKDCTPFIRSREFLWQEGHTCFLTKEEADVEVRQILDMYTSVYENLLAVPVIQGRKSEREKFAGGDYTTTVECYIPVVGRAVQGATSHCLGQNFSKMFRIEIENKSGSKQNVYQNSWGITTRTIGVVTMVHGDNKGLVLPPAIAPTKVVIIPCGINSKTKKEDEDAVINLCKSLTEYLNTAGIGTEFDDRTNCRVGHKFNYWEMRGVPLRIEIGPRDVQNSVVCICRRDSSEKSTVSCQVVKNMSGDFSISKEFVNAITNLLHNIQLDMLNRARSERNSNICICDNITIFTSALADKHMCLSPWCENTECEDNIIAHCKKSGINMKSLCIPFDQDLPIKITNDTNQTIKKYNKCFYCGDNSKSYTLFGSSF</sequence>
<name>A0A6N1NTW4_9VIRU</name>
<evidence type="ECO:0000259" key="9">
    <source>
        <dbReference type="PROSITE" id="PS50862"/>
    </source>
</evidence>
<dbReference type="RefSeq" id="YP_010781689.1">
    <property type="nucleotide sequence ID" value="NC_075039.1"/>
</dbReference>
<dbReference type="Pfam" id="PF03129">
    <property type="entry name" value="HGTP_anticodon"/>
    <property type="match status" value="1"/>
</dbReference>
<dbReference type="PROSITE" id="PS50862">
    <property type="entry name" value="AA_TRNA_LIGASE_II"/>
    <property type="match status" value="1"/>
</dbReference>
<proteinExistence type="inferred from homology"/>
<evidence type="ECO:0000256" key="8">
    <source>
        <dbReference type="ARBA" id="ARBA00047671"/>
    </source>
</evidence>
<dbReference type="InterPro" id="IPR033721">
    <property type="entry name" value="ProRS_core_arch_euk"/>
</dbReference>
<dbReference type="EMBL" id="KY523104">
    <property type="protein sequence ID" value="QKU35036.1"/>
    <property type="molecule type" value="Genomic_DNA"/>
</dbReference>
<dbReference type="CDD" id="cd00862">
    <property type="entry name" value="ProRS_anticodon_zinc"/>
    <property type="match status" value="1"/>
</dbReference>
<evidence type="ECO:0000256" key="5">
    <source>
        <dbReference type="ARBA" id="ARBA00022917"/>
    </source>
</evidence>